<sequence>MLLVNGYTTFFHRLKALNISSEMTISNTLQ</sequence>
<accession>A0A0E9VBP7</accession>
<dbReference type="EMBL" id="GBXM01033141">
    <property type="protein sequence ID" value="JAH75436.1"/>
    <property type="molecule type" value="Transcribed_RNA"/>
</dbReference>
<proteinExistence type="predicted"/>
<dbReference type="AlphaFoldDB" id="A0A0E9VBP7"/>
<organism evidence="1">
    <name type="scientific">Anguilla anguilla</name>
    <name type="common">European freshwater eel</name>
    <name type="synonym">Muraena anguilla</name>
    <dbReference type="NCBI Taxonomy" id="7936"/>
    <lineage>
        <taxon>Eukaryota</taxon>
        <taxon>Metazoa</taxon>
        <taxon>Chordata</taxon>
        <taxon>Craniata</taxon>
        <taxon>Vertebrata</taxon>
        <taxon>Euteleostomi</taxon>
        <taxon>Actinopterygii</taxon>
        <taxon>Neopterygii</taxon>
        <taxon>Teleostei</taxon>
        <taxon>Anguilliformes</taxon>
        <taxon>Anguillidae</taxon>
        <taxon>Anguilla</taxon>
    </lineage>
</organism>
<name>A0A0E9VBP7_ANGAN</name>
<reference evidence="1" key="1">
    <citation type="submission" date="2014-11" db="EMBL/GenBank/DDBJ databases">
        <authorList>
            <person name="Amaro Gonzalez C."/>
        </authorList>
    </citation>
    <scope>NUCLEOTIDE SEQUENCE</scope>
</reference>
<reference evidence="1" key="2">
    <citation type="journal article" date="2015" name="Fish Shellfish Immunol.">
        <title>Early steps in the European eel (Anguilla anguilla)-Vibrio vulnificus interaction in the gills: Role of the RtxA13 toxin.</title>
        <authorList>
            <person name="Callol A."/>
            <person name="Pajuelo D."/>
            <person name="Ebbesson L."/>
            <person name="Teles M."/>
            <person name="MacKenzie S."/>
            <person name="Amaro C."/>
        </authorList>
    </citation>
    <scope>NUCLEOTIDE SEQUENCE</scope>
</reference>
<evidence type="ECO:0000313" key="1">
    <source>
        <dbReference type="EMBL" id="JAH75436.1"/>
    </source>
</evidence>
<protein>
    <submittedName>
        <fullName evidence="1">Uncharacterized protein</fullName>
    </submittedName>
</protein>